<protein>
    <submittedName>
        <fullName evidence="12">Energy transducer TonB</fullName>
    </submittedName>
</protein>
<evidence type="ECO:0000256" key="6">
    <source>
        <dbReference type="ARBA" id="ARBA00022692"/>
    </source>
</evidence>
<evidence type="ECO:0000256" key="5">
    <source>
        <dbReference type="ARBA" id="ARBA00022519"/>
    </source>
</evidence>
<gene>
    <name evidence="12" type="ORF">VB798_18280</name>
</gene>
<dbReference type="InterPro" id="IPR006260">
    <property type="entry name" value="TonB/TolA_C"/>
</dbReference>
<keyword evidence="10" id="KW-0732">Signal</keyword>
<proteinExistence type="inferred from homology"/>
<dbReference type="Gene3D" id="3.30.1150.10">
    <property type="match status" value="2"/>
</dbReference>
<keyword evidence="9" id="KW-0472">Membrane</keyword>
<keyword evidence="5" id="KW-0997">Cell inner membrane</keyword>
<comment type="caution">
    <text evidence="12">The sequence shown here is derived from an EMBL/GenBank/DDBJ whole genome shotgun (WGS) entry which is preliminary data.</text>
</comment>
<evidence type="ECO:0000313" key="12">
    <source>
        <dbReference type="EMBL" id="MEA5428544.1"/>
    </source>
</evidence>
<dbReference type="NCBIfam" id="TIGR01352">
    <property type="entry name" value="tonB_Cterm"/>
    <property type="match status" value="1"/>
</dbReference>
<dbReference type="Proteomes" id="UP001302222">
    <property type="component" value="Unassembled WGS sequence"/>
</dbReference>
<comment type="subcellular location">
    <subcellularLocation>
        <location evidence="1">Cell inner membrane</location>
        <topology evidence="1">Single-pass membrane protein</topology>
        <orientation evidence="1">Periplasmic side</orientation>
    </subcellularLocation>
</comment>
<dbReference type="RefSeq" id="WP_323260978.1">
    <property type="nucleotide sequence ID" value="NZ_JAYGIM010000014.1"/>
</dbReference>
<organism evidence="12 13">
    <name type="scientific">Arcicella lustrica</name>
    <dbReference type="NCBI Taxonomy" id="2984196"/>
    <lineage>
        <taxon>Bacteria</taxon>
        <taxon>Pseudomonadati</taxon>
        <taxon>Bacteroidota</taxon>
        <taxon>Cytophagia</taxon>
        <taxon>Cytophagales</taxon>
        <taxon>Flectobacillaceae</taxon>
        <taxon>Arcicella</taxon>
    </lineage>
</organism>
<keyword evidence="13" id="KW-1185">Reference proteome</keyword>
<comment type="similarity">
    <text evidence="2">Belongs to the TonB family.</text>
</comment>
<evidence type="ECO:0000256" key="10">
    <source>
        <dbReference type="SAM" id="SignalP"/>
    </source>
</evidence>
<dbReference type="InterPro" id="IPR003538">
    <property type="entry name" value="TonB"/>
</dbReference>
<sequence length="473" mass="54130">MKITLKVFILLLFFFSSFAQNQSEEIDLIQKFISATVKIPFLAQVADVQGDVTVRISVGEDNLPVRYEIVKSLRSDCDAEALRVAKLINVKNLQERLNGKKRIAVSIPFFTSEKVLYDNGEVFMLFDKAKKRVYDDGETKYMARYELDTLTGIIEKGITYYILEDKKAKYLDFSPLRLDSLERVSLSICEKKTDDLKIYQKTAFNNYNFPVFTNSFYKNGQLESRLTDDKNYFFYPNGRIQKVVEKDTSKENDSNITFTKEFNWHANGQLFYVKTRSSSKDKELNEEKYIAVWDTLGNQLVKDGSGLCTLYSDKLENTIQETGLIKEGLKEGKWIGKTLGNKIEFIEQYGKGKLIEGIAYTESDSVAYKNTEEMAEFKGGFNAYASFLQGNLHYPRDAQMKNVEGKVYVQFTVCTDGTLCDYKILKSVGYGCDEEALRVVKKSSGKWIAGKQRGKNARSRFTLPISYKLTGSR</sequence>
<dbReference type="PROSITE" id="PS52015">
    <property type="entry name" value="TONB_CTD"/>
    <property type="match status" value="1"/>
</dbReference>
<dbReference type="InterPro" id="IPR051045">
    <property type="entry name" value="TonB-dependent_transducer"/>
</dbReference>
<dbReference type="Pfam" id="PF03544">
    <property type="entry name" value="TonB_C"/>
    <property type="match status" value="1"/>
</dbReference>
<evidence type="ECO:0000259" key="11">
    <source>
        <dbReference type="PROSITE" id="PS52015"/>
    </source>
</evidence>
<name>A0ABU5SNL7_9BACT</name>
<evidence type="ECO:0000313" key="13">
    <source>
        <dbReference type="Proteomes" id="UP001302222"/>
    </source>
</evidence>
<feature type="domain" description="TonB C-terminal" evidence="11">
    <location>
        <begin position="379"/>
        <end position="473"/>
    </location>
</feature>
<keyword evidence="6" id="KW-0812">Transmembrane</keyword>
<evidence type="ECO:0000256" key="4">
    <source>
        <dbReference type="ARBA" id="ARBA00022475"/>
    </source>
</evidence>
<evidence type="ECO:0000256" key="8">
    <source>
        <dbReference type="ARBA" id="ARBA00022989"/>
    </source>
</evidence>
<dbReference type="EMBL" id="JAYGIM010000014">
    <property type="protein sequence ID" value="MEA5428544.1"/>
    <property type="molecule type" value="Genomic_DNA"/>
</dbReference>
<keyword evidence="3" id="KW-0813">Transport</keyword>
<keyword evidence="7" id="KW-0653">Protein transport</keyword>
<dbReference type="PRINTS" id="PR01374">
    <property type="entry name" value="TONBPROTEIN"/>
</dbReference>
<keyword evidence="8" id="KW-1133">Transmembrane helix</keyword>
<evidence type="ECO:0000256" key="3">
    <source>
        <dbReference type="ARBA" id="ARBA00022448"/>
    </source>
</evidence>
<dbReference type="PANTHER" id="PTHR33446:SF2">
    <property type="entry name" value="PROTEIN TONB"/>
    <property type="match status" value="1"/>
</dbReference>
<keyword evidence="4" id="KW-1003">Cell membrane</keyword>
<feature type="chain" id="PRO_5047023542" evidence="10">
    <location>
        <begin position="20"/>
        <end position="473"/>
    </location>
</feature>
<evidence type="ECO:0000256" key="2">
    <source>
        <dbReference type="ARBA" id="ARBA00006555"/>
    </source>
</evidence>
<accession>A0ABU5SNL7</accession>
<reference evidence="12 13" key="1">
    <citation type="submission" date="2023-12" db="EMBL/GenBank/DDBJ databases">
        <title>Novel species of the genus Arcicella isolated from rivers.</title>
        <authorList>
            <person name="Lu H."/>
        </authorList>
    </citation>
    <scope>NUCLEOTIDE SEQUENCE [LARGE SCALE GENOMIC DNA]</scope>
    <source>
        <strain evidence="12 13">DC25W</strain>
    </source>
</reference>
<dbReference type="SUPFAM" id="SSF74653">
    <property type="entry name" value="TolA/TonB C-terminal domain"/>
    <property type="match status" value="2"/>
</dbReference>
<feature type="signal peptide" evidence="10">
    <location>
        <begin position="1"/>
        <end position="19"/>
    </location>
</feature>
<evidence type="ECO:0000256" key="9">
    <source>
        <dbReference type="ARBA" id="ARBA00023136"/>
    </source>
</evidence>
<evidence type="ECO:0000256" key="7">
    <source>
        <dbReference type="ARBA" id="ARBA00022927"/>
    </source>
</evidence>
<dbReference type="InterPro" id="IPR037682">
    <property type="entry name" value="TonB_C"/>
</dbReference>
<dbReference type="PANTHER" id="PTHR33446">
    <property type="entry name" value="PROTEIN TONB-RELATED"/>
    <property type="match status" value="1"/>
</dbReference>
<evidence type="ECO:0000256" key="1">
    <source>
        <dbReference type="ARBA" id="ARBA00004383"/>
    </source>
</evidence>